<dbReference type="Proteomes" id="UP000663879">
    <property type="component" value="Unassembled WGS sequence"/>
</dbReference>
<sequence>MSNNLDKDEILSFISANENLVSYLKSKNIIRSDPPNCPKCNKITNWSKRSNVSDQFSWKCTTCTTHISIRKTSFCGLFDIRLDKLFQIIYFWCLELCQNDIKESTQVSLPVIGKFFKMLRSICIQELNKERIILGGSNQVVEIDESMFVRVKHNRGKDLKRERIWVFGLYERGTSRCLFFEVPKRNAVNLLSIFYKHVAPNTIIHSDCWHNNNLSRNGTFEAIMQAIAKYNNFDRPFSISNVNDLTNDLKALNFEDLEDEFYDEVIQDEIFEKMEDGDLADFFYDQESTNEFNEEKKCLDLVDLSISDFNHAISTIIDNIKNNFYRSYQFRNNLTSIHREIFFKKCTEAEIKFSERGTRFKIITISLEENHSISNYAPSSSLAIDPHVMEKVNIPQKRGRGGPKKCLD</sequence>
<dbReference type="PANTHER" id="PTHR47163">
    <property type="entry name" value="DDE_TNP_IS1595 DOMAIN-CONTAINING PROTEIN"/>
    <property type="match status" value="1"/>
</dbReference>
<dbReference type="InterPro" id="IPR053164">
    <property type="entry name" value="IS1016-like_transposase"/>
</dbReference>
<keyword evidence="2" id="KW-1185">Reference proteome</keyword>
<organism evidence="1 2">
    <name type="scientific">Brachionus calyciflorus</name>
    <dbReference type="NCBI Taxonomy" id="104777"/>
    <lineage>
        <taxon>Eukaryota</taxon>
        <taxon>Metazoa</taxon>
        <taxon>Spiralia</taxon>
        <taxon>Gnathifera</taxon>
        <taxon>Rotifera</taxon>
        <taxon>Eurotatoria</taxon>
        <taxon>Monogononta</taxon>
        <taxon>Pseudotrocha</taxon>
        <taxon>Ploima</taxon>
        <taxon>Brachionidae</taxon>
        <taxon>Brachionus</taxon>
    </lineage>
</organism>
<protein>
    <recommendedName>
        <fullName evidence="3">ISXO2-like transposase domain-containing protein</fullName>
    </recommendedName>
</protein>
<dbReference type="AlphaFoldDB" id="A0A814HSM7"/>
<gene>
    <name evidence="1" type="ORF">OXX778_LOCUS17034</name>
</gene>
<accession>A0A814HSM7</accession>
<dbReference type="OrthoDB" id="6146223at2759"/>
<evidence type="ECO:0008006" key="3">
    <source>
        <dbReference type="Google" id="ProtNLM"/>
    </source>
</evidence>
<proteinExistence type="predicted"/>
<dbReference type="EMBL" id="CAJNOC010004226">
    <property type="protein sequence ID" value="CAF1013962.1"/>
    <property type="molecule type" value="Genomic_DNA"/>
</dbReference>
<evidence type="ECO:0000313" key="1">
    <source>
        <dbReference type="EMBL" id="CAF1013962.1"/>
    </source>
</evidence>
<evidence type="ECO:0000313" key="2">
    <source>
        <dbReference type="Proteomes" id="UP000663879"/>
    </source>
</evidence>
<dbReference type="PANTHER" id="PTHR47163:SF2">
    <property type="entry name" value="SI:DKEY-17M8.2"/>
    <property type="match status" value="1"/>
</dbReference>
<reference evidence="1" key="1">
    <citation type="submission" date="2021-02" db="EMBL/GenBank/DDBJ databases">
        <authorList>
            <person name="Nowell W R."/>
        </authorList>
    </citation>
    <scope>NUCLEOTIDE SEQUENCE</scope>
    <source>
        <strain evidence="1">Ploen Becks lab</strain>
    </source>
</reference>
<comment type="caution">
    <text evidence="1">The sequence shown here is derived from an EMBL/GenBank/DDBJ whole genome shotgun (WGS) entry which is preliminary data.</text>
</comment>
<name>A0A814HSM7_9BILA</name>